<dbReference type="InterPro" id="IPR005645">
    <property type="entry name" value="FSH-like_dom"/>
</dbReference>
<dbReference type="Gene3D" id="3.40.50.1820">
    <property type="entry name" value="alpha/beta hydrolase"/>
    <property type="match status" value="1"/>
</dbReference>
<dbReference type="GO" id="GO:0016787">
    <property type="term" value="F:hydrolase activity"/>
    <property type="evidence" value="ECO:0007669"/>
    <property type="project" value="UniProtKB-KW"/>
</dbReference>
<dbReference type="PANTHER" id="PTHR48070">
    <property type="entry name" value="ESTERASE OVCA2"/>
    <property type="match status" value="1"/>
</dbReference>
<accession>G0WHM7</accession>
<keyword evidence="4" id="KW-1185">Reference proteome</keyword>
<dbReference type="Proteomes" id="UP000000689">
    <property type="component" value="Chromosome 11"/>
</dbReference>
<dbReference type="InterPro" id="IPR050593">
    <property type="entry name" value="LovG"/>
</dbReference>
<dbReference type="eggNOG" id="KOG2551">
    <property type="taxonomic scope" value="Eukaryota"/>
</dbReference>
<dbReference type="GO" id="GO:0005737">
    <property type="term" value="C:cytoplasm"/>
    <property type="evidence" value="ECO:0007669"/>
    <property type="project" value="TreeGrafter"/>
</dbReference>
<dbReference type="OrthoDB" id="2094269at2759"/>
<dbReference type="PANTHER" id="PTHR48070:SF6">
    <property type="entry name" value="ESTERASE OVCA2"/>
    <property type="match status" value="1"/>
</dbReference>
<gene>
    <name evidence="3" type="primary">NDAI0K00970</name>
    <name evidence="3" type="ordered locus">NDAI_0K00970</name>
</gene>
<evidence type="ECO:0000259" key="2">
    <source>
        <dbReference type="Pfam" id="PF03959"/>
    </source>
</evidence>
<dbReference type="OMA" id="CYSGFIA"/>
<evidence type="ECO:0000313" key="4">
    <source>
        <dbReference type="Proteomes" id="UP000000689"/>
    </source>
</evidence>
<dbReference type="Pfam" id="PF03959">
    <property type="entry name" value="FSH1"/>
    <property type="match status" value="1"/>
</dbReference>
<feature type="domain" description="Serine hydrolase" evidence="2">
    <location>
        <begin position="3"/>
        <end position="213"/>
    </location>
</feature>
<dbReference type="RefSeq" id="XP_003672531.1">
    <property type="nucleotide sequence ID" value="XM_003672483.1"/>
</dbReference>
<dbReference type="HOGENOM" id="CLU_051938_2_2_1"/>
<name>G0WHM7_NAUDC</name>
<dbReference type="SUPFAM" id="SSF53474">
    <property type="entry name" value="alpha/beta-Hydrolases"/>
    <property type="match status" value="1"/>
</dbReference>
<dbReference type="GO" id="GO:0005634">
    <property type="term" value="C:nucleus"/>
    <property type="evidence" value="ECO:0007669"/>
    <property type="project" value="TreeGrafter"/>
</dbReference>
<dbReference type="GeneID" id="11497576"/>
<reference evidence="3 4" key="1">
    <citation type="journal article" date="2011" name="Proc. Natl. Acad. Sci. U.S.A.">
        <title>Evolutionary erosion of yeast sex chromosomes by mating-type switching accidents.</title>
        <authorList>
            <person name="Gordon J.L."/>
            <person name="Armisen D."/>
            <person name="Proux-Wera E."/>
            <person name="Oheigeartaigh S.S."/>
            <person name="Byrne K.P."/>
            <person name="Wolfe K.H."/>
        </authorList>
    </citation>
    <scope>NUCLEOTIDE SEQUENCE [LARGE SCALE GENOMIC DNA]</scope>
    <source>
        <strain evidence="4">ATCC 10597 / BCRC 20456 / CBS 421 / NBRC 0211 / NRRL Y-12639</strain>
    </source>
</reference>
<dbReference type="EMBL" id="HE580277">
    <property type="protein sequence ID" value="CCD27288.1"/>
    <property type="molecule type" value="Genomic_DNA"/>
</dbReference>
<proteinExistence type="predicted"/>
<dbReference type="InterPro" id="IPR029058">
    <property type="entry name" value="AB_hydrolase_fold"/>
</dbReference>
<dbReference type="AlphaFoldDB" id="G0WHM7"/>
<sequence length="227" mass="25371">MAKKILMLHGLAQSGEYFASKTRGFRTELEKQGYQLCYATAPNKYPAPDFDINLDDLDGTSLPSESNEILAWLQKNPSDDTYKLPDTTISYLHDYIIANGPFHGIVGFSQGAGVAGYLLTDFNGLLHLNETEQPPLEFFMSFGGFRFKPGCYQKQYDENPIKVPSLHVYGDLDTITEPEKVQSLLKSCTEGTATYLTHPGGHFVPNSRGFLKKVVTWLDSLNDQEQT</sequence>
<protein>
    <recommendedName>
        <fullName evidence="2">Serine hydrolase domain-containing protein</fullName>
    </recommendedName>
</protein>
<keyword evidence="1" id="KW-0378">Hydrolase</keyword>
<dbReference type="KEGG" id="ndi:NDAI_0K00970"/>
<organism evidence="3 4">
    <name type="scientific">Naumovozyma dairenensis (strain ATCC 10597 / BCRC 20456 / CBS 421 / NBRC 0211 / NRRL Y-12639)</name>
    <name type="common">Saccharomyces dairenensis</name>
    <dbReference type="NCBI Taxonomy" id="1071378"/>
    <lineage>
        <taxon>Eukaryota</taxon>
        <taxon>Fungi</taxon>
        <taxon>Dikarya</taxon>
        <taxon>Ascomycota</taxon>
        <taxon>Saccharomycotina</taxon>
        <taxon>Saccharomycetes</taxon>
        <taxon>Saccharomycetales</taxon>
        <taxon>Saccharomycetaceae</taxon>
        <taxon>Naumovozyma</taxon>
    </lineage>
</organism>
<evidence type="ECO:0000256" key="1">
    <source>
        <dbReference type="ARBA" id="ARBA00022801"/>
    </source>
</evidence>
<evidence type="ECO:0000313" key="3">
    <source>
        <dbReference type="EMBL" id="CCD27288.1"/>
    </source>
</evidence>